<sequence>MALDHKLLKETLKSRKLTQSLIEDWTGKNIRTVRRWLSGQNQPGEEDIRTIASKLNIEPEKLDPRLEEQSAGKIQVSARLSVASHNAYQILKNRYGVSQTEVIELAPIMFAAIAKFSDTLARQEASELEKVSQRYPIDPSSVQHVALELAFAESGLIFGTDSETGDHLDCIGVGNPFANCIDYLAGGSSRTRVTPLGECPGSKDFVVDETALLELTSGDKELATAIADGKIRLDLMHKDLWNENRTDERLKWLKDNLPPKADMKKFIERFKDRDPKAAATFENLLFEEGDEG</sequence>
<dbReference type="PROSITE" id="PS50943">
    <property type="entry name" value="HTH_CROC1"/>
    <property type="match status" value="1"/>
</dbReference>
<accession>A0A238KLW6</accession>
<proteinExistence type="predicted"/>
<dbReference type="Proteomes" id="UP000202485">
    <property type="component" value="Unassembled WGS sequence"/>
</dbReference>
<dbReference type="SMART" id="SM00530">
    <property type="entry name" value="HTH_XRE"/>
    <property type="match status" value="1"/>
</dbReference>
<gene>
    <name evidence="2" type="ORF">RUA8715_02288</name>
</gene>
<dbReference type="Gene3D" id="1.10.260.40">
    <property type="entry name" value="lambda repressor-like DNA-binding domains"/>
    <property type="match status" value="1"/>
</dbReference>
<dbReference type="RefSeq" id="WP_093963830.1">
    <property type="nucleotide sequence ID" value="NZ_FXYG01000003.1"/>
</dbReference>
<evidence type="ECO:0000313" key="3">
    <source>
        <dbReference type="Proteomes" id="UP000202485"/>
    </source>
</evidence>
<dbReference type="OrthoDB" id="7605155at2"/>
<dbReference type="GO" id="GO:0003677">
    <property type="term" value="F:DNA binding"/>
    <property type="evidence" value="ECO:0007669"/>
    <property type="project" value="InterPro"/>
</dbReference>
<name>A0A238KLW6_9RHOB</name>
<protein>
    <recommendedName>
        <fullName evidence="1">HTH cro/C1-type domain-containing protein</fullName>
    </recommendedName>
</protein>
<organism evidence="2 3">
    <name type="scientific">Ruegeria arenilitoris</name>
    <dbReference type="NCBI Taxonomy" id="1173585"/>
    <lineage>
        <taxon>Bacteria</taxon>
        <taxon>Pseudomonadati</taxon>
        <taxon>Pseudomonadota</taxon>
        <taxon>Alphaproteobacteria</taxon>
        <taxon>Rhodobacterales</taxon>
        <taxon>Roseobacteraceae</taxon>
        <taxon>Ruegeria</taxon>
    </lineage>
</organism>
<feature type="domain" description="HTH cro/C1-type" evidence="1">
    <location>
        <begin position="8"/>
        <end position="62"/>
    </location>
</feature>
<dbReference type="AlphaFoldDB" id="A0A238KLW6"/>
<dbReference type="SUPFAM" id="SSF47413">
    <property type="entry name" value="lambda repressor-like DNA-binding domains"/>
    <property type="match status" value="1"/>
</dbReference>
<evidence type="ECO:0000313" key="2">
    <source>
        <dbReference type="EMBL" id="SMX43849.1"/>
    </source>
</evidence>
<dbReference type="EMBL" id="FXYG01000003">
    <property type="protein sequence ID" value="SMX43849.1"/>
    <property type="molecule type" value="Genomic_DNA"/>
</dbReference>
<keyword evidence="3" id="KW-1185">Reference proteome</keyword>
<dbReference type="InterPro" id="IPR010982">
    <property type="entry name" value="Lambda_DNA-bd_dom_sf"/>
</dbReference>
<reference evidence="3" key="1">
    <citation type="submission" date="2017-05" db="EMBL/GenBank/DDBJ databases">
        <authorList>
            <person name="Rodrigo-Torres L."/>
            <person name="Arahal R. D."/>
            <person name="Lucena T."/>
        </authorList>
    </citation>
    <scope>NUCLEOTIDE SEQUENCE [LARGE SCALE GENOMIC DNA]</scope>
    <source>
        <strain evidence="3">CECT 8715</strain>
    </source>
</reference>
<dbReference type="InterPro" id="IPR001387">
    <property type="entry name" value="Cro/C1-type_HTH"/>
</dbReference>
<evidence type="ECO:0000259" key="1">
    <source>
        <dbReference type="PROSITE" id="PS50943"/>
    </source>
</evidence>
<dbReference type="Pfam" id="PF01381">
    <property type="entry name" value="HTH_3"/>
    <property type="match status" value="1"/>
</dbReference>